<dbReference type="Proteomes" id="UP000193642">
    <property type="component" value="Unassembled WGS sequence"/>
</dbReference>
<proteinExistence type="predicted"/>
<dbReference type="InterPro" id="IPR033304">
    <property type="entry name" value="DLEC1"/>
</dbReference>
<dbReference type="STRING" id="329046.A0A1Y2BUU4"/>
<dbReference type="EMBL" id="MCGO01000043">
    <property type="protein sequence ID" value="ORY38516.1"/>
    <property type="molecule type" value="Genomic_DNA"/>
</dbReference>
<dbReference type="GO" id="GO:0015631">
    <property type="term" value="F:tubulin binding"/>
    <property type="evidence" value="ECO:0007669"/>
    <property type="project" value="TreeGrafter"/>
</dbReference>
<feature type="compositionally biased region" description="Basic and acidic residues" evidence="1">
    <location>
        <begin position="1597"/>
        <end position="1608"/>
    </location>
</feature>
<dbReference type="Pfam" id="PF14874">
    <property type="entry name" value="PapD-like"/>
    <property type="match status" value="1"/>
</dbReference>
<evidence type="ECO:0008006" key="4">
    <source>
        <dbReference type="Google" id="ProtNLM"/>
    </source>
</evidence>
<dbReference type="InterPro" id="IPR013783">
    <property type="entry name" value="Ig-like_fold"/>
</dbReference>
<evidence type="ECO:0000313" key="2">
    <source>
        <dbReference type="EMBL" id="ORY38516.1"/>
    </source>
</evidence>
<feature type="compositionally biased region" description="Polar residues" evidence="1">
    <location>
        <begin position="1496"/>
        <end position="1505"/>
    </location>
</feature>
<evidence type="ECO:0000256" key="1">
    <source>
        <dbReference type="SAM" id="MobiDB-lite"/>
    </source>
</evidence>
<protein>
    <recommendedName>
        <fullName evidence="4">MSP domain-containing protein</fullName>
    </recommendedName>
</protein>
<dbReference type="OrthoDB" id="2115465at2759"/>
<dbReference type="GO" id="GO:0005929">
    <property type="term" value="C:cilium"/>
    <property type="evidence" value="ECO:0007669"/>
    <property type="project" value="TreeGrafter"/>
</dbReference>
<dbReference type="PANTHER" id="PTHR46348">
    <property type="entry name" value="DELETED IN LUNG AND ESOPHAGEAL CANCER PROTEIN 1"/>
    <property type="match status" value="1"/>
</dbReference>
<gene>
    <name evidence="2" type="ORF">BCR33DRAFT_741401</name>
</gene>
<dbReference type="GO" id="GO:0005737">
    <property type="term" value="C:cytoplasm"/>
    <property type="evidence" value="ECO:0007669"/>
    <property type="project" value="TreeGrafter"/>
</dbReference>
<dbReference type="Pfam" id="PF23316">
    <property type="entry name" value="Ig_DLEC1_6th"/>
    <property type="match status" value="1"/>
</dbReference>
<feature type="compositionally biased region" description="Polar residues" evidence="1">
    <location>
        <begin position="1433"/>
        <end position="1446"/>
    </location>
</feature>
<reference evidence="2 3" key="1">
    <citation type="submission" date="2016-07" db="EMBL/GenBank/DDBJ databases">
        <title>Pervasive Adenine N6-methylation of Active Genes in Fungi.</title>
        <authorList>
            <consortium name="DOE Joint Genome Institute"/>
            <person name="Mondo S.J."/>
            <person name="Dannebaum R.O."/>
            <person name="Kuo R.C."/>
            <person name="Labutti K."/>
            <person name="Haridas S."/>
            <person name="Kuo A."/>
            <person name="Salamov A."/>
            <person name="Ahrendt S.R."/>
            <person name="Lipzen A."/>
            <person name="Sullivan W."/>
            <person name="Andreopoulos W.B."/>
            <person name="Clum A."/>
            <person name="Lindquist E."/>
            <person name="Daum C."/>
            <person name="Ramamoorthy G.K."/>
            <person name="Gryganskyi A."/>
            <person name="Culley D."/>
            <person name="Magnuson J.K."/>
            <person name="James T.Y."/>
            <person name="O'Malley M.A."/>
            <person name="Stajich J.E."/>
            <person name="Spatafora J.W."/>
            <person name="Visel A."/>
            <person name="Grigoriev I.V."/>
        </authorList>
    </citation>
    <scope>NUCLEOTIDE SEQUENCE [LARGE SCALE GENOMIC DNA]</scope>
    <source>
        <strain evidence="2 3">JEL800</strain>
    </source>
</reference>
<dbReference type="PANTHER" id="PTHR46348:SF1">
    <property type="entry name" value="DELETED IN LUNG AND ESOPHAGEAL CANCER PROTEIN 1"/>
    <property type="match status" value="1"/>
</dbReference>
<feature type="region of interest" description="Disordered" evidence="1">
    <location>
        <begin position="1579"/>
        <end position="1608"/>
    </location>
</feature>
<dbReference type="Gene3D" id="2.60.40.10">
    <property type="entry name" value="Immunoglobulins"/>
    <property type="match status" value="5"/>
</dbReference>
<name>A0A1Y2BUU4_9FUNG</name>
<organism evidence="2 3">
    <name type="scientific">Rhizoclosmatium globosum</name>
    <dbReference type="NCBI Taxonomy" id="329046"/>
    <lineage>
        <taxon>Eukaryota</taxon>
        <taxon>Fungi</taxon>
        <taxon>Fungi incertae sedis</taxon>
        <taxon>Chytridiomycota</taxon>
        <taxon>Chytridiomycota incertae sedis</taxon>
        <taxon>Chytridiomycetes</taxon>
        <taxon>Chytridiales</taxon>
        <taxon>Chytriomycetaceae</taxon>
        <taxon>Rhizoclosmatium</taxon>
    </lineage>
</organism>
<keyword evidence="3" id="KW-1185">Reference proteome</keyword>
<evidence type="ECO:0000313" key="3">
    <source>
        <dbReference type="Proteomes" id="UP000193642"/>
    </source>
</evidence>
<feature type="compositionally biased region" description="Polar residues" evidence="1">
    <location>
        <begin position="1579"/>
        <end position="1595"/>
    </location>
</feature>
<feature type="compositionally biased region" description="Low complexity" evidence="1">
    <location>
        <begin position="1480"/>
        <end position="1495"/>
    </location>
</feature>
<feature type="region of interest" description="Disordered" evidence="1">
    <location>
        <begin position="1420"/>
        <end position="1518"/>
    </location>
</feature>
<sequence>MITRTDNGLQDIWLMKKNISDNFEVPGILEVEAAEQLAHSLGSTPVGALEPKKVVIQKPKNSMHPFHERDMELLKKMRSRVNYLRNPRFPYQVPNECIGILRDDVIQIEGGEHKLSPEELASKALRSIGGGIVALPSSIHFADYQPNQTYSKTLIIKNRSPYSARFRLSIPPPFEYSPFFSVTMISTPSDGDGLVAPGMGCQYRVDFTPNTLANFQQVLVVYTELGTNLPGISFEPFSVQLSGTRAAPELTMPDVLHCGPCRDGFVAIRKWKFKNVGGSGRFMILGANDETDVAQIFADIGSYNTEAEYQAAIADKTNESSRARTFSQDAFEIFPSYFSLLTGEYEEITVKFFPEPMEQDDTSTKKVETILRIACDNCQVLELPVRANVQKPSVSITACNPVHMQALDEQAWDVEGVKFQFGNQNLQATTSLQLTLKNQSRLKLPFIWVPVDNPGFHSEAKRNYTVSTISGNGTVSDSLKFTPASGAFTPNGEITFQVSFTPTRQRSMTSLEGTGLEYNVQVKPELILVPSPIHAGHSKNTEIRIVNNSIAPVSYEWSIEGIDPEVANIAISVPEASKVDPNEDLKFLVSIIGVFPAEGTIDGSLICKTAGQTGPLIKVPIRGTVDLKPGDLDFSVPIVDFGLLALGTSANATVPLINKSTLPLYYKLVAHSTQPEGANEKMPQGKGILADPWHLNISSSEGMLDPGEKIDIHFTFIPIWYQSFRGRLSCAIAQSSESSKAILVTGLDMCAEVQTPYAIIQHSENAVACYVNEPFMWKVTIENKRMLQTKFVWKQPQDETEVKVHFEPSSADLGPGEKIDVNITLTYSEIGLDQFSEFHCAVEGMIENGGIMKAKIKTDVLGLSINLKFPKDDEKILNFGNECPIFESRTRSFVIENLSAIASSYRLWVETFTAVGVDKLELENEKTSVKKRLDAGNYILKPTEKPKLGFSSETGKKWLDNVTEVRKTIQRMNQVLQEGRGAAFHPSPSFGTLPPFGRVKITITSYNNLVGLYNDKLVCEVGPWLRETIPITLGVDGIPVKFSGAQLVLSKSHSKIERINFGTQIAQHGIRMPLPPFGSEFYNNGRKSVFARFMSHGHGTSEIDGTAMSNVNAEPATINKKEFQVENQSPRTICLRWNVFVKRQSLTSVVAQKNAGTTPSTSEVDQLLLDELVNNDPMTSAVVVQPSPMFIPAFKTLPARISFCAKDTGFYKALLVADVGYVQPDGSISFSPMGASDDDSFYDNSSFERNLLAPLKKLEAENEHFPEGLTLPRIRKVRLLVQGKAIEPKLVFDDVIAKEDGVEQKESAVWFKKVRDEEILELDRQRKQKLQELEVQRIQYEKDVSEKTKNAILAQHKNSASVFIISDTRNPALNDKYFQIVHEEFHQKKSLQHNSQEYHRNTCSFSINVSPCEAFKVAKVEKPQTPTPRAQKPVSSNTNRAVTSIKTPAEGLGRASQSQSQSRRTSRTSRVSKDTEHKLPFTAPTTAALSAASPSKESVISLRNSSSKKSKTPALGDEVDDIPAGTVYELNPGETVRIDIECLDREILKTTTVEDNVSTNPSYIQSRASRPTDDFWTRVHQTMPQNPPFSYSMSPSPEDRMKNMQKDT</sequence>
<comment type="caution">
    <text evidence="2">The sequence shown here is derived from an EMBL/GenBank/DDBJ whole genome shotgun (WGS) entry which is preliminary data.</text>
</comment>
<accession>A0A1Y2BUU4</accession>